<dbReference type="AlphaFoldDB" id="A0A812V7J9"/>
<comment type="caution">
    <text evidence="2">The sequence shown here is derived from an EMBL/GenBank/DDBJ whole genome shotgun (WGS) entry which is preliminary data.</text>
</comment>
<gene>
    <name evidence="2" type="ORF">SNEC2469_LOCUS17621</name>
</gene>
<evidence type="ECO:0000313" key="3">
    <source>
        <dbReference type="Proteomes" id="UP000601435"/>
    </source>
</evidence>
<dbReference type="PROSITE" id="PS51767">
    <property type="entry name" value="PEPTIDASE_A1"/>
    <property type="match status" value="1"/>
</dbReference>
<dbReference type="InterPro" id="IPR021109">
    <property type="entry name" value="Peptidase_aspartic_dom_sf"/>
</dbReference>
<dbReference type="Proteomes" id="UP000601435">
    <property type="component" value="Unassembled WGS sequence"/>
</dbReference>
<reference evidence="2" key="1">
    <citation type="submission" date="2021-02" db="EMBL/GenBank/DDBJ databases">
        <authorList>
            <person name="Dougan E. K."/>
            <person name="Rhodes N."/>
            <person name="Thang M."/>
            <person name="Chan C."/>
        </authorList>
    </citation>
    <scope>NUCLEOTIDE SEQUENCE</scope>
</reference>
<dbReference type="InterPro" id="IPR033121">
    <property type="entry name" value="PEPTIDASE_A1"/>
</dbReference>
<name>A0A812V7J9_9DINO</name>
<evidence type="ECO:0000313" key="2">
    <source>
        <dbReference type="EMBL" id="CAE7623368.1"/>
    </source>
</evidence>
<evidence type="ECO:0000259" key="1">
    <source>
        <dbReference type="PROSITE" id="PS51767"/>
    </source>
</evidence>
<proteinExistence type="predicted"/>
<feature type="domain" description="Peptidase A1" evidence="1">
    <location>
        <begin position="1"/>
        <end position="58"/>
    </location>
</feature>
<organism evidence="2 3">
    <name type="scientific">Symbiodinium necroappetens</name>
    <dbReference type="NCBI Taxonomy" id="1628268"/>
    <lineage>
        <taxon>Eukaryota</taxon>
        <taxon>Sar</taxon>
        <taxon>Alveolata</taxon>
        <taxon>Dinophyceae</taxon>
        <taxon>Suessiales</taxon>
        <taxon>Symbiodiniaceae</taxon>
        <taxon>Symbiodinium</taxon>
    </lineage>
</organism>
<sequence length="157" mass="18219">MQRQCQRAELVYPDLRQPTIMPLELPEPLGPKLFIWGEPVLRKYYTVYDWQDQQIGFALAKHMPSEVSADEEAKQLRAAYPVVQWSSAAMRLMSFSSLWSKVVRVLGSVSGLHSCPHCPTIRVIRVHNCRLSSLFPHNLQPRRIRRQRQAAFAHLDR</sequence>
<protein>
    <recommendedName>
        <fullName evidence="1">Peptidase A1 domain-containing protein</fullName>
    </recommendedName>
</protein>
<dbReference type="Gene3D" id="2.40.70.10">
    <property type="entry name" value="Acid Proteases"/>
    <property type="match status" value="1"/>
</dbReference>
<keyword evidence="3" id="KW-1185">Reference proteome</keyword>
<dbReference type="EMBL" id="CAJNJA010029266">
    <property type="protein sequence ID" value="CAE7623368.1"/>
    <property type="molecule type" value="Genomic_DNA"/>
</dbReference>
<dbReference type="OrthoDB" id="771136at2759"/>
<dbReference type="SUPFAM" id="SSF50630">
    <property type="entry name" value="Acid proteases"/>
    <property type="match status" value="1"/>
</dbReference>
<accession>A0A812V7J9</accession>